<dbReference type="AlphaFoldDB" id="A0A9P3PZX7"/>
<protein>
    <recommendedName>
        <fullName evidence="4">CCHC-type domain-containing protein</fullName>
    </recommendedName>
</protein>
<dbReference type="GO" id="GO:0003676">
    <property type="term" value="F:nucleic acid binding"/>
    <property type="evidence" value="ECO:0007669"/>
    <property type="project" value="InterPro"/>
</dbReference>
<keyword evidence="6" id="KW-1185">Reference proteome</keyword>
<proteinExistence type="predicted"/>
<keyword evidence="1" id="KW-0507">mRNA processing</keyword>
<feature type="region of interest" description="Disordered" evidence="3">
    <location>
        <begin position="254"/>
        <end position="308"/>
    </location>
</feature>
<dbReference type="EMBL" id="BRPK01000018">
    <property type="protein sequence ID" value="GLB44706.1"/>
    <property type="molecule type" value="Genomic_DNA"/>
</dbReference>
<dbReference type="PROSITE" id="PS50158">
    <property type="entry name" value="ZF_CCHC"/>
    <property type="match status" value="1"/>
</dbReference>
<feature type="domain" description="CCHC-type" evidence="4">
    <location>
        <begin position="847"/>
        <end position="863"/>
    </location>
</feature>
<dbReference type="Proteomes" id="UP001063166">
    <property type="component" value="Unassembled WGS sequence"/>
</dbReference>
<evidence type="ECO:0000259" key="4">
    <source>
        <dbReference type="PROSITE" id="PS50158"/>
    </source>
</evidence>
<feature type="region of interest" description="Disordered" evidence="3">
    <location>
        <begin position="733"/>
        <end position="845"/>
    </location>
</feature>
<dbReference type="SUPFAM" id="SSF57756">
    <property type="entry name" value="Retrovirus zinc finger-like domains"/>
    <property type="match status" value="1"/>
</dbReference>
<feature type="region of interest" description="Disordered" evidence="3">
    <location>
        <begin position="182"/>
        <end position="218"/>
    </location>
</feature>
<dbReference type="InterPro" id="IPR036875">
    <property type="entry name" value="Znf_CCHC_sf"/>
</dbReference>
<keyword evidence="2" id="KW-0863">Zinc-finger</keyword>
<evidence type="ECO:0000256" key="1">
    <source>
        <dbReference type="ARBA" id="ARBA00022664"/>
    </source>
</evidence>
<evidence type="ECO:0000313" key="6">
    <source>
        <dbReference type="Proteomes" id="UP001063166"/>
    </source>
</evidence>
<evidence type="ECO:0000256" key="2">
    <source>
        <dbReference type="PROSITE-ProRule" id="PRU00047"/>
    </source>
</evidence>
<feature type="compositionally biased region" description="Acidic residues" evidence="3">
    <location>
        <begin position="880"/>
        <end position="900"/>
    </location>
</feature>
<dbReference type="SMART" id="SM00343">
    <property type="entry name" value="ZnF_C2HC"/>
    <property type="match status" value="1"/>
</dbReference>
<dbReference type="InterPro" id="IPR021109">
    <property type="entry name" value="Peptidase_aspartic_dom_sf"/>
</dbReference>
<dbReference type="OrthoDB" id="2799149at2759"/>
<reference evidence="5" key="1">
    <citation type="submission" date="2022-07" db="EMBL/GenBank/DDBJ databases">
        <title>The genome of Lyophyllum shimeji provides insight into the initial evolution of ectomycorrhizal fungal genome.</title>
        <authorList>
            <person name="Kobayashi Y."/>
            <person name="Shibata T."/>
            <person name="Hirakawa H."/>
            <person name="Shigenobu S."/>
            <person name="Nishiyama T."/>
            <person name="Yamada A."/>
            <person name="Hasebe M."/>
            <person name="Kawaguchi M."/>
        </authorList>
    </citation>
    <scope>NUCLEOTIDE SEQUENCE</scope>
    <source>
        <strain evidence="5">AT787</strain>
    </source>
</reference>
<gene>
    <name evidence="5" type="ORF">LshimejAT787_1800430</name>
</gene>
<dbReference type="InterPro" id="IPR001878">
    <property type="entry name" value="Znf_CCHC"/>
</dbReference>
<feature type="compositionally biased region" description="Polar residues" evidence="3">
    <location>
        <begin position="470"/>
        <end position="479"/>
    </location>
</feature>
<feature type="region of interest" description="Disordered" evidence="3">
    <location>
        <begin position="879"/>
        <end position="917"/>
    </location>
</feature>
<keyword evidence="2" id="KW-0479">Metal-binding</keyword>
<dbReference type="Gene3D" id="2.40.70.10">
    <property type="entry name" value="Acid Proteases"/>
    <property type="match status" value="1"/>
</dbReference>
<comment type="caution">
    <text evidence="5">The sequence shown here is derived from an EMBL/GenBank/DDBJ whole genome shotgun (WGS) entry which is preliminary data.</text>
</comment>
<evidence type="ECO:0000256" key="3">
    <source>
        <dbReference type="SAM" id="MobiDB-lite"/>
    </source>
</evidence>
<dbReference type="Gene3D" id="4.10.60.10">
    <property type="entry name" value="Zinc finger, CCHC-type"/>
    <property type="match status" value="1"/>
</dbReference>
<feature type="region of interest" description="Disordered" evidence="3">
    <location>
        <begin position="1"/>
        <end position="94"/>
    </location>
</feature>
<accession>A0A9P3PZX7</accession>
<name>A0A9P3PZX7_LYOSH</name>
<feature type="region of interest" description="Disordered" evidence="3">
    <location>
        <begin position="458"/>
        <end position="483"/>
    </location>
</feature>
<dbReference type="GO" id="GO:0006397">
    <property type="term" value="P:mRNA processing"/>
    <property type="evidence" value="ECO:0007669"/>
    <property type="project" value="UniProtKB-KW"/>
</dbReference>
<evidence type="ECO:0000313" key="5">
    <source>
        <dbReference type="EMBL" id="GLB44706.1"/>
    </source>
</evidence>
<keyword evidence="2" id="KW-0862">Zinc</keyword>
<feature type="compositionally biased region" description="Polar residues" evidence="3">
    <location>
        <begin position="745"/>
        <end position="756"/>
    </location>
</feature>
<organism evidence="5 6">
    <name type="scientific">Lyophyllum shimeji</name>
    <name type="common">Hon-shimeji</name>
    <name type="synonym">Tricholoma shimeji</name>
    <dbReference type="NCBI Taxonomy" id="47721"/>
    <lineage>
        <taxon>Eukaryota</taxon>
        <taxon>Fungi</taxon>
        <taxon>Dikarya</taxon>
        <taxon>Basidiomycota</taxon>
        <taxon>Agaricomycotina</taxon>
        <taxon>Agaricomycetes</taxon>
        <taxon>Agaricomycetidae</taxon>
        <taxon>Agaricales</taxon>
        <taxon>Tricholomatineae</taxon>
        <taxon>Lyophyllaceae</taxon>
        <taxon>Lyophyllum</taxon>
    </lineage>
</organism>
<dbReference type="GO" id="GO:0008270">
    <property type="term" value="F:zinc ion binding"/>
    <property type="evidence" value="ECO:0007669"/>
    <property type="project" value="UniProtKB-KW"/>
</dbReference>
<dbReference type="Pfam" id="PF00098">
    <property type="entry name" value="zf-CCHC"/>
    <property type="match status" value="1"/>
</dbReference>
<sequence length="1116" mass="124714">MDGEDTPSRGPVGSDQPTPSAHAVLTHTELYVNPRRRRWELGQLTQPVRPESVPATPTHDGAGEQGNSMRRETTLEEEGVYEAEAHDESDADAPIGSDEVMELGPYWDVQRNVIIRSWGESNPTLSARRLNSISELADKALLESHDANRRISEGRYNVGMVYQLFLRDFTRIYLERRALRHSQRGSVTPTPVGTPIRVASPAPAPISPNETSAPGDSAAVPDVKVESDTNIGAAIEQLHELQREDETDEQYARRRHAAERYRTPQAKRTGLAKSARTERDYIREPQSTKQQAPSIKAPSTAPGIMMPPREYRPVVDARNRVPVMDNWNDRVVSQQYRLQQIAEKGWSSIDDQGVVFEDGRIRDVMREVFIASQPLEPVVADPRAAAQLRAAANRERMKTEPLDERTPFISRAHQSPTPPPQNTAYQVPFARATTLPPPSNSGRPTQAVANIVKASSIPERVPSPAPMNIPSGTNRQRSQMPPHRPTEVPMLQGHANNYYMPLPQRHSPVAEGVQMAAEYHRQRMHDRLISMIHERLGVRMVLPEGAKPRRGEAKSVGSYSGSAKFADLEEWLTNLVVHLAVSQFGGTDRDAERVLITSEFLEGDARKWYNRHVVHVNREHKHWTFEQVITGLYDRFIHSSTMQDARSAFFSTRYRAESGVQGFLDALYDHRRNMAHPPDDYTMVDTFLSGLPQTMREQLFEDRLSPEVNTIDDFVAYAKAYEAAAKTAAHYRHHGQANRVAARDNSATAQRRTTSKPAEPASSPRVFVRAGDWKRGSAPKAYIANARSAPGARPFARRDDRRPSATPARLSPLKNEVNPAHKPGDLNRQQGENNRRPGPNQQSTGARCFNCDEVGHMAYNCPKPRKNQAFIRAAHTAVPDDLDEDDDDQEPDAPAPEDDTQIQRPESDAASEGSDDIIEVEVFDNEYYARESDTERLVAMTEVMEAEKPRPSTGRYNLTLKKGTLQRPVYTAAEKECLVTYIDVGGHEAWTLWDAGSTTSGATPAFIQVAGIRAQVLQESVTLQLGTTGSRATVKYGAEPHVKVPGFEGVMYMDVANFDRYDVIIGTPFMRANKVVLDFDKNQVVVNGVATPALRVGLEDTDGRLRRHRVLEKRKD</sequence>